<name>A0AAD5XZQ2_9FUNG</name>
<dbReference type="Pfam" id="PF00005">
    <property type="entry name" value="ABC_tran"/>
    <property type="match status" value="1"/>
</dbReference>
<feature type="transmembrane region" description="Helical" evidence="5">
    <location>
        <begin position="412"/>
        <end position="430"/>
    </location>
</feature>
<sequence length="717" mass="81649">MSDELIDDNNIGKFRSQAIRSNFIIEFFSQLKVMLKRNFILQLRYRNSTLAQTILAPLIFQLLLFVLQQADYERQRESNPHPTPYSLTGIPTCQGTSYQDNNCINIFYTPAEEPYTSFMKTFAELNSKRMNQPPFPIEDPIDDTNFTPTKNLGIVGVPNADFIYDYVFQNPNTTRWGITFNQTKNETGPTPNLNIQYQIWYNVSLTANSSDIFGNELLGFVRGLDEAIITNLNDPNAKVTADIDVSLKDWPIIPPSTVSDLVVQQLGPVFFFCSEMVIFISVINQIVSEKELKLRIALEMMGLKPSVFWLSNFISNSVLVLCNALVTVLLGIAFNFTAFKNTSFFVNLLLFFLFGEAMVCFAYFITCFVQKAKIGILIGIFMFIIGLLFESFVFSSPFVGYIWWDPKSVDPIAWKTLIFIPFFNFGKMFLDIGSFTSGYRDALSDTFIPGPGFSVETLYDTLPSNLLPNYGDNNQPQVPRPVDSIFYLLMNIAFYYTLTLYFDQIVPNEFGNYRNLLFFLTPSYWGFSNKKELKNVEWLKKVKANSGGIVLDNEEEDVVEERKVALSNEHWPAIKIVNLRKVFRKSRFYKSKIDKIAVKDSCLTFEEGKLLALLGQNGAGKSTTMNILSGLTPATKGDALIYGYSVRYQMSKINEIMGSCPQHDILFEDLTAKEHIELYAGLKGVPKKDWPMLIEDRLKCVRLWQVRNARAGTYSGG</sequence>
<evidence type="ECO:0000259" key="6">
    <source>
        <dbReference type="Pfam" id="PF00005"/>
    </source>
</evidence>
<evidence type="ECO:0000256" key="3">
    <source>
        <dbReference type="ARBA" id="ARBA00022989"/>
    </source>
</evidence>
<proteinExistence type="predicted"/>
<keyword evidence="9" id="KW-1185">Reference proteome</keyword>
<keyword evidence="8" id="KW-0547">Nucleotide-binding</keyword>
<feature type="domain" description="ABC transporter" evidence="6">
    <location>
        <begin position="599"/>
        <end position="717"/>
    </location>
</feature>
<dbReference type="InterPro" id="IPR027417">
    <property type="entry name" value="P-loop_NTPase"/>
</dbReference>
<evidence type="ECO:0000313" key="9">
    <source>
        <dbReference type="Proteomes" id="UP001211065"/>
    </source>
</evidence>
<reference evidence="8" key="1">
    <citation type="submission" date="2020-05" db="EMBL/GenBank/DDBJ databases">
        <title>Phylogenomic resolution of chytrid fungi.</title>
        <authorList>
            <person name="Stajich J.E."/>
            <person name="Amses K."/>
            <person name="Simmons R."/>
            <person name="Seto K."/>
            <person name="Myers J."/>
            <person name="Bonds A."/>
            <person name="Quandt C.A."/>
            <person name="Barry K."/>
            <person name="Liu P."/>
            <person name="Grigoriev I."/>
            <person name="Longcore J.E."/>
            <person name="James T.Y."/>
        </authorList>
    </citation>
    <scope>NUCLEOTIDE SEQUENCE</scope>
    <source>
        <strain evidence="8">JEL0476</strain>
    </source>
</reference>
<dbReference type="InterPro" id="IPR026082">
    <property type="entry name" value="ABCA"/>
</dbReference>
<organism evidence="8 9">
    <name type="scientific">Clydaea vesicula</name>
    <dbReference type="NCBI Taxonomy" id="447962"/>
    <lineage>
        <taxon>Eukaryota</taxon>
        <taxon>Fungi</taxon>
        <taxon>Fungi incertae sedis</taxon>
        <taxon>Chytridiomycota</taxon>
        <taxon>Chytridiomycota incertae sedis</taxon>
        <taxon>Chytridiomycetes</taxon>
        <taxon>Lobulomycetales</taxon>
        <taxon>Lobulomycetaceae</taxon>
        <taxon>Clydaea</taxon>
    </lineage>
</organism>
<protein>
    <submittedName>
        <fullName evidence="8">ATP-binding cassette sub- A member 1</fullName>
    </submittedName>
</protein>
<comment type="subcellular location">
    <subcellularLocation>
        <location evidence="1">Membrane</location>
        <topology evidence="1">Multi-pass membrane protein</topology>
    </subcellularLocation>
</comment>
<dbReference type="PANTHER" id="PTHR19229">
    <property type="entry name" value="ATP-BINDING CASSETTE TRANSPORTER SUBFAMILY A ABCA"/>
    <property type="match status" value="1"/>
</dbReference>
<dbReference type="GO" id="GO:0140359">
    <property type="term" value="F:ABC-type transporter activity"/>
    <property type="evidence" value="ECO:0007669"/>
    <property type="project" value="InterPro"/>
</dbReference>
<evidence type="ECO:0000256" key="5">
    <source>
        <dbReference type="SAM" id="Phobius"/>
    </source>
</evidence>
<dbReference type="Gene3D" id="3.40.50.300">
    <property type="entry name" value="P-loop containing nucleotide triphosphate hydrolases"/>
    <property type="match status" value="1"/>
</dbReference>
<feature type="transmembrane region" description="Helical" evidence="5">
    <location>
        <begin position="485"/>
        <end position="502"/>
    </location>
</feature>
<feature type="transmembrane region" description="Helical" evidence="5">
    <location>
        <begin position="376"/>
        <end position="400"/>
    </location>
</feature>
<evidence type="ECO:0000259" key="7">
    <source>
        <dbReference type="Pfam" id="PF12698"/>
    </source>
</evidence>
<evidence type="ECO:0000256" key="1">
    <source>
        <dbReference type="ARBA" id="ARBA00004141"/>
    </source>
</evidence>
<dbReference type="InterPro" id="IPR003439">
    <property type="entry name" value="ABC_transporter-like_ATP-bd"/>
</dbReference>
<dbReference type="Pfam" id="PF12698">
    <property type="entry name" value="ABC2_membrane_3"/>
    <property type="match status" value="1"/>
</dbReference>
<dbReference type="PANTHER" id="PTHR19229:SF205">
    <property type="entry name" value="ABC TRANSPORTER A FAMILY MEMBER 1-RELATED"/>
    <property type="match status" value="1"/>
</dbReference>
<gene>
    <name evidence="8" type="primary">ABCA1_2</name>
    <name evidence="8" type="ORF">HK099_005209</name>
</gene>
<dbReference type="AlphaFoldDB" id="A0AAD5XZQ2"/>
<evidence type="ECO:0000256" key="2">
    <source>
        <dbReference type="ARBA" id="ARBA00022692"/>
    </source>
</evidence>
<dbReference type="EMBL" id="JADGJW010000398">
    <property type="protein sequence ID" value="KAJ3218065.1"/>
    <property type="molecule type" value="Genomic_DNA"/>
</dbReference>
<dbReference type="SUPFAM" id="SSF52540">
    <property type="entry name" value="P-loop containing nucleoside triphosphate hydrolases"/>
    <property type="match status" value="1"/>
</dbReference>
<keyword evidence="2 5" id="KW-0812">Transmembrane</keyword>
<dbReference type="GO" id="GO:0016020">
    <property type="term" value="C:membrane"/>
    <property type="evidence" value="ECO:0007669"/>
    <property type="project" value="UniProtKB-SubCell"/>
</dbReference>
<comment type="caution">
    <text evidence="8">The sequence shown here is derived from an EMBL/GenBank/DDBJ whole genome shotgun (WGS) entry which is preliminary data.</text>
</comment>
<evidence type="ECO:0000256" key="4">
    <source>
        <dbReference type="ARBA" id="ARBA00023136"/>
    </source>
</evidence>
<keyword evidence="8" id="KW-0067">ATP-binding</keyword>
<dbReference type="GO" id="GO:0005319">
    <property type="term" value="F:lipid transporter activity"/>
    <property type="evidence" value="ECO:0007669"/>
    <property type="project" value="TreeGrafter"/>
</dbReference>
<feature type="transmembrane region" description="Helical" evidence="5">
    <location>
        <begin position="266"/>
        <end position="287"/>
    </location>
</feature>
<evidence type="ECO:0000313" key="8">
    <source>
        <dbReference type="EMBL" id="KAJ3218065.1"/>
    </source>
</evidence>
<dbReference type="InterPro" id="IPR013525">
    <property type="entry name" value="ABC2_TM"/>
</dbReference>
<keyword evidence="4 5" id="KW-0472">Membrane</keyword>
<feature type="domain" description="ABC-2 type transporter transmembrane" evidence="7">
    <location>
        <begin position="191"/>
        <end position="500"/>
    </location>
</feature>
<feature type="transmembrane region" description="Helical" evidence="5">
    <location>
        <begin position="344"/>
        <end position="369"/>
    </location>
</feature>
<feature type="transmembrane region" description="Helical" evidence="5">
    <location>
        <begin position="307"/>
        <end position="332"/>
    </location>
</feature>
<dbReference type="GO" id="GO:0005524">
    <property type="term" value="F:ATP binding"/>
    <property type="evidence" value="ECO:0007669"/>
    <property type="project" value="UniProtKB-KW"/>
</dbReference>
<dbReference type="GO" id="GO:0016887">
    <property type="term" value="F:ATP hydrolysis activity"/>
    <property type="evidence" value="ECO:0007669"/>
    <property type="project" value="InterPro"/>
</dbReference>
<dbReference type="Proteomes" id="UP001211065">
    <property type="component" value="Unassembled WGS sequence"/>
</dbReference>
<accession>A0AAD5XZQ2</accession>
<keyword evidence="3 5" id="KW-1133">Transmembrane helix</keyword>